<sequence length="436" mass="43409">MKAVDLVRSAAANTVRSRLRTTLTVLALSVGAFTLTITTALGQGVSSYIDAQVATLGSDDVVLVQLAADPADALAADDGPAEYEEGTPAAAGGLGAPPGFGGSDPLSAEDLDRIAGIDGIAEVEPVRAVAVDYVEGASGTRYVFTINPQSAVTRSDLEAGAQLDHTADDYEVVLPSEYLEPLGYPSADEAVGETVTIAATDAAGAQQTLEATLVGVSRASLLASGAGANNALIGAIADLQSATAGAAEDAAGASVAIAYLDDGADGADLDAVRSALADGGYSAQTVEDQLGIVQTVIIGITGVLNAFGVIALLAAAFGIVNTLLMSVQERTREIGLMKAMGMSSGRVFALFSLEAVVIGLLGSALGVLLGVGAGSALSAALGAGPLAGLEGLTLLAFDPLGVLGVVVLITAIAFVSGTLPAARAARQRPIESLRYE</sequence>
<dbReference type="Pfam" id="PF12704">
    <property type="entry name" value="MacB_PCD"/>
    <property type="match status" value="1"/>
</dbReference>
<dbReference type="AlphaFoldDB" id="A0A9E8ML82"/>
<evidence type="ECO:0000313" key="12">
    <source>
        <dbReference type="Proteomes" id="UP001164706"/>
    </source>
</evidence>
<dbReference type="PANTHER" id="PTHR30572">
    <property type="entry name" value="MEMBRANE COMPONENT OF TRANSPORTER-RELATED"/>
    <property type="match status" value="1"/>
</dbReference>
<dbReference type="KEGG" id="mdb:OVN18_00595"/>
<dbReference type="InterPro" id="IPR025857">
    <property type="entry name" value="MacB_PCD"/>
</dbReference>
<evidence type="ECO:0000256" key="1">
    <source>
        <dbReference type="ARBA" id="ARBA00004651"/>
    </source>
</evidence>
<dbReference type="InterPro" id="IPR003838">
    <property type="entry name" value="ABC3_permease_C"/>
</dbReference>
<dbReference type="GO" id="GO:0005886">
    <property type="term" value="C:plasma membrane"/>
    <property type="evidence" value="ECO:0007669"/>
    <property type="project" value="UniProtKB-SubCell"/>
</dbReference>
<organism evidence="11 12">
    <name type="scientific">Microcella daejeonensis</name>
    <dbReference type="NCBI Taxonomy" id="2994971"/>
    <lineage>
        <taxon>Bacteria</taxon>
        <taxon>Bacillati</taxon>
        <taxon>Actinomycetota</taxon>
        <taxon>Actinomycetes</taxon>
        <taxon>Micrococcales</taxon>
        <taxon>Microbacteriaceae</taxon>
        <taxon>Microcella</taxon>
    </lineage>
</organism>
<feature type="domain" description="MacB-like periplasmic core" evidence="10">
    <location>
        <begin position="21"/>
        <end position="275"/>
    </location>
</feature>
<proteinExistence type="inferred from homology"/>
<feature type="transmembrane region" description="Helical" evidence="8">
    <location>
        <begin position="400"/>
        <end position="422"/>
    </location>
</feature>
<feature type="transmembrane region" description="Helical" evidence="8">
    <location>
        <begin position="303"/>
        <end position="327"/>
    </location>
</feature>
<feature type="domain" description="ABC3 transporter permease C-terminal" evidence="9">
    <location>
        <begin position="306"/>
        <end position="428"/>
    </location>
</feature>
<feature type="transmembrane region" description="Helical" evidence="8">
    <location>
        <begin position="347"/>
        <end position="380"/>
    </location>
</feature>
<gene>
    <name evidence="11" type="ORF">OVN18_00595</name>
</gene>
<feature type="region of interest" description="Disordered" evidence="7">
    <location>
        <begin position="78"/>
        <end position="105"/>
    </location>
</feature>
<dbReference type="Pfam" id="PF02687">
    <property type="entry name" value="FtsX"/>
    <property type="match status" value="1"/>
</dbReference>
<dbReference type="Proteomes" id="UP001164706">
    <property type="component" value="Chromosome"/>
</dbReference>
<dbReference type="PANTHER" id="PTHR30572:SF4">
    <property type="entry name" value="ABC TRANSPORTER PERMEASE YTRF"/>
    <property type="match status" value="1"/>
</dbReference>
<evidence type="ECO:0000256" key="4">
    <source>
        <dbReference type="ARBA" id="ARBA00022989"/>
    </source>
</evidence>
<keyword evidence="4 8" id="KW-1133">Transmembrane helix</keyword>
<keyword evidence="2" id="KW-1003">Cell membrane</keyword>
<evidence type="ECO:0000256" key="2">
    <source>
        <dbReference type="ARBA" id="ARBA00022475"/>
    </source>
</evidence>
<dbReference type="RefSeq" id="WP_267737575.1">
    <property type="nucleotide sequence ID" value="NZ_CP113089.1"/>
</dbReference>
<comment type="similarity">
    <text evidence="6">Belongs to the ABC-4 integral membrane protein family.</text>
</comment>
<evidence type="ECO:0000313" key="11">
    <source>
        <dbReference type="EMBL" id="WAB81558.1"/>
    </source>
</evidence>
<name>A0A9E8ML82_9MICO</name>
<evidence type="ECO:0000256" key="5">
    <source>
        <dbReference type="ARBA" id="ARBA00023136"/>
    </source>
</evidence>
<keyword evidence="3 8" id="KW-0812">Transmembrane</keyword>
<evidence type="ECO:0000259" key="9">
    <source>
        <dbReference type="Pfam" id="PF02687"/>
    </source>
</evidence>
<reference evidence="11" key="1">
    <citation type="submission" date="2022-11" db="EMBL/GenBank/DDBJ databases">
        <title>Description of Microcella daejonensis nov. sp, isolated from riverside soil.</title>
        <authorList>
            <person name="Molina K.M."/>
            <person name="Kim S.B."/>
        </authorList>
    </citation>
    <scope>NUCLEOTIDE SEQUENCE</scope>
    <source>
        <strain evidence="11">MMS21-STM12</strain>
    </source>
</reference>
<evidence type="ECO:0000256" key="3">
    <source>
        <dbReference type="ARBA" id="ARBA00022692"/>
    </source>
</evidence>
<accession>A0A9E8ML82</accession>
<keyword evidence="12" id="KW-1185">Reference proteome</keyword>
<dbReference type="InterPro" id="IPR050250">
    <property type="entry name" value="Macrolide_Exporter_MacB"/>
</dbReference>
<dbReference type="EMBL" id="CP113089">
    <property type="protein sequence ID" value="WAB81558.1"/>
    <property type="molecule type" value="Genomic_DNA"/>
</dbReference>
<feature type="compositionally biased region" description="Gly residues" evidence="7">
    <location>
        <begin position="92"/>
        <end position="102"/>
    </location>
</feature>
<protein>
    <submittedName>
        <fullName evidence="11">FtsX-like permease family protein</fullName>
    </submittedName>
</protein>
<evidence type="ECO:0000256" key="8">
    <source>
        <dbReference type="SAM" id="Phobius"/>
    </source>
</evidence>
<evidence type="ECO:0000259" key="10">
    <source>
        <dbReference type="Pfam" id="PF12704"/>
    </source>
</evidence>
<keyword evidence="5 8" id="KW-0472">Membrane</keyword>
<evidence type="ECO:0000256" key="7">
    <source>
        <dbReference type="SAM" id="MobiDB-lite"/>
    </source>
</evidence>
<evidence type="ECO:0000256" key="6">
    <source>
        <dbReference type="ARBA" id="ARBA00038076"/>
    </source>
</evidence>
<comment type="subcellular location">
    <subcellularLocation>
        <location evidence="1">Cell membrane</location>
        <topology evidence="1">Multi-pass membrane protein</topology>
    </subcellularLocation>
</comment>
<dbReference type="GO" id="GO:0022857">
    <property type="term" value="F:transmembrane transporter activity"/>
    <property type="evidence" value="ECO:0007669"/>
    <property type="project" value="TreeGrafter"/>
</dbReference>